<feature type="non-terminal residue" evidence="1">
    <location>
        <position position="1"/>
    </location>
</feature>
<gene>
    <name evidence="1" type="ORF">EZS27_041804</name>
</gene>
<proteinExistence type="predicted"/>
<dbReference type="AlphaFoldDB" id="A0A5J4PC28"/>
<organism evidence="1">
    <name type="scientific">termite gut metagenome</name>
    <dbReference type="NCBI Taxonomy" id="433724"/>
    <lineage>
        <taxon>unclassified sequences</taxon>
        <taxon>metagenomes</taxon>
        <taxon>organismal metagenomes</taxon>
    </lineage>
</organism>
<name>A0A5J4PC28_9ZZZZ</name>
<comment type="caution">
    <text evidence="1">The sequence shown here is derived from an EMBL/GenBank/DDBJ whole genome shotgun (WGS) entry which is preliminary data.</text>
</comment>
<sequence length="52" mass="6158">ITHNKLKVLRFFAFFVSINLNFNDTKLNNQARNTSMQNTVKQRIKIIFVAYP</sequence>
<accession>A0A5J4PC28</accession>
<evidence type="ECO:0000313" key="1">
    <source>
        <dbReference type="EMBL" id="KAA6306538.1"/>
    </source>
</evidence>
<reference evidence="1" key="1">
    <citation type="submission" date="2019-03" db="EMBL/GenBank/DDBJ databases">
        <title>Single cell metagenomics reveals metabolic interactions within the superorganism composed of flagellate Streblomastix strix and complex community of Bacteroidetes bacteria on its surface.</title>
        <authorList>
            <person name="Treitli S.C."/>
            <person name="Kolisko M."/>
            <person name="Husnik F."/>
            <person name="Keeling P."/>
            <person name="Hampl V."/>
        </authorList>
    </citation>
    <scope>NUCLEOTIDE SEQUENCE</scope>
    <source>
        <strain evidence="1">STM</strain>
    </source>
</reference>
<protein>
    <submittedName>
        <fullName evidence="1">Uncharacterized protein</fullName>
    </submittedName>
</protein>
<dbReference type="EMBL" id="SNRY01009832">
    <property type="protein sequence ID" value="KAA6306538.1"/>
    <property type="molecule type" value="Genomic_DNA"/>
</dbReference>